<protein>
    <submittedName>
        <fullName evidence="2">Uncharacterized protein</fullName>
    </submittedName>
</protein>
<evidence type="ECO:0000313" key="2">
    <source>
        <dbReference type="EMBL" id="PTB36922.1"/>
    </source>
</evidence>
<dbReference type="EMBL" id="KZ679269">
    <property type="protein sequence ID" value="PTB36922.1"/>
    <property type="molecule type" value="Genomic_DNA"/>
</dbReference>
<feature type="region of interest" description="Disordered" evidence="1">
    <location>
        <begin position="1"/>
        <end position="29"/>
    </location>
</feature>
<sequence>MQEASETRYGQLPTRYEESECGPTRQSFTENNRATRSTVDVYHINASWLPRCNRGLACQLPRADTPLNIGSIDVHCAISYLLTHKPPCLAKVVYGYSSEETAWEVPPIWSHVLRSPCKYVAVLDECEIYGAILVLLLHEFLVQIGKLDDRWLVCGSAAL</sequence>
<evidence type="ECO:0000256" key="1">
    <source>
        <dbReference type="SAM" id="MobiDB-lite"/>
    </source>
</evidence>
<accession>A0A2T3YWJ2</accession>
<keyword evidence="3" id="KW-1185">Reference proteome</keyword>
<dbReference type="AlphaFoldDB" id="A0A2T3YWJ2"/>
<proteinExistence type="predicted"/>
<organism evidence="2 3">
    <name type="scientific">Trichoderma asperellum (strain ATCC 204424 / CBS 433.97 / NBRC 101777)</name>
    <dbReference type="NCBI Taxonomy" id="1042311"/>
    <lineage>
        <taxon>Eukaryota</taxon>
        <taxon>Fungi</taxon>
        <taxon>Dikarya</taxon>
        <taxon>Ascomycota</taxon>
        <taxon>Pezizomycotina</taxon>
        <taxon>Sordariomycetes</taxon>
        <taxon>Hypocreomycetidae</taxon>
        <taxon>Hypocreales</taxon>
        <taxon>Hypocreaceae</taxon>
        <taxon>Trichoderma</taxon>
    </lineage>
</organism>
<name>A0A2T3YWJ2_TRIA4</name>
<gene>
    <name evidence="2" type="ORF">M441DRAFT_272064</name>
</gene>
<evidence type="ECO:0000313" key="3">
    <source>
        <dbReference type="Proteomes" id="UP000240493"/>
    </source>
</evidence>
<dbReference type="Proteomes" id="UP000240493">
    <property type="component" value="Unassembled WGS sequence"/>
</dbReference>
<reference evidence="2 3" key="1">
    <citation type="submission" date="2016-07" db="EMBL/GenBank/DDBJ databases">
        <title>Multiple horizontal gene transfer events from other fungi enriched the ability of initially mycotrophic Trichoderma (Ascomycota) to feed on dead plant biomass.</title>
        <authorList>
            <consortium name="DOE Joint Genome Institute"/>
            <person name="Aerts A."/>
            <person name="Atanasova L."/>
            <person name="Chenthamara K."/>
            <person name="Zhang J."/>
            <person name="Grujic M."/>
            <person name="Henrissat B."/>
            <person name="Kuo A."/>
            <person name="Salamov A."/>
            <person name="Lipzen A."/>
            <person name="Labutti K."/>
            <person name="Barry K."/>
            <person name="Miao Y."/>
            <person name="Rahimi M.J."/>
            <person name="Shen Q."/>
            <person name="Grigoriev I.V."/>
            <person name="Kubicek C.P."/>
            <person name="Druzhinina I.S."/>
        </authorList>
    </citation>
    <scope>NUCLEOTIDE SEQUENCE [LARGE SCALE GENOMIC DNA]</scope>
    <source>
        <strain evidence="2 3">CBS 433.97</strain>
    </source>
</reference>